<gene>
    <name evidence="13" type="ORF">EDD34_2420</name>
</gene>
<evidence type="ECO:0000256" key="2">
    <source>
        <dbReference type="ARBA" id="ARBA00004236"/>
    </source>
</evidence>
<dbReference type="Proteomes" id="UP000280501">
    <property type="component" value="Unassembled WGS sequence"/>
</dbReference>
<dbReference type="InterPro" id="IPR003660">
    <property type="entry name" value="HAMP_dom"/>
</dbReference>
<dbReference type="InterPro" id="IPR036890">
    <property type="entry name" value="HATPase_C_sf"/>
</dbReference>
<dbReference type="SMART" id="SM00387">
    <property type="entry name" value="HATPase_c"/>
    <property type="match status" value="1"/>
</dbReference>
<protein>
    <recommendedName>
        <fullName evidence="3">histidine kinase</fullName>
        <ecNumber evidence="3">2.7.13.3</ecNumber>
    </recommendedName>
</protein>
<dbReference type="Gene3D" id="6.10.340.10">
    <property type="match status" value="1"/>
</dbReference>
<dbReference type="CDD" id="cd00082">
    <property type="entry name" value="HisKA"/>
    <property type="match status" value="1"/>
</dbReference>
<keyword evidence="14" id="KW-1185">Reference proteome</keyword>
<evidence type="ECO:0000256" key="4">
    <source>
        <dbReference type="ARBA" id="ARBA00022553"/>
    </source>
</evidence>
<keyword evidence="8 10" id="KW-1133">Transmembrane helix</keyword>
<dbReference type="SMART" id="SM00388">
    <property type="entry name" value="HisKA"/>
    <property type="match status" value="1"/>
</dbReference>
<keyword evidence="4" id="KW-0597">Phosphoprotein</keyword>
<dbReference type="Pfam" id="PF02518">
    <property type="entry name" value="HATPase_c"/>
    <property type="match status" value="1"/>
</dbReference>
<comment type="catalytic activity">
    <reaction evidence="1">
        <text>ATP + protein L-histidine = ADP + protein N-phospho-L-histidine.</text>
        <dbReference type="EC" id="2.7.13.3"/>
    </reaction>
</comment>
<proteinExistence type="predicted"/>
<dbReference type="PRINTS" id="PR00344">
    <property type="entry name" value="BCTRLSENSOR"/>
</dbReference>
<dbReference type="AlphaFoldDB" id="A0A3N4ZLJ9"/>
<name>A0A3N4ZLJ9_9MICO</name>
<dbReference type="InterPro" id="IPR004358">
    <property type="entry name" value="Sig_transdc_His_kin-like_C"/>
</dbReference>
<evidence type="ECO:0000313" key="13">
    <source>
        <dbReference type="EMBL" id="RPF21785.1"/>
    </source>
</evidence>
<feature type="domain" description="HAMP" evidence="12">
    <location>
        <begin position="87"/>
        <end position="140"/>
    </location>
</feature>
<dbReference type="EMBL" id="RKQZ01000001">
    <property type="protein sequence ID" value="RPF21785.1"/>
    <property type="molecule type" value="Genomic_DNA"/>
</dbReference>
<dbReference type="InterPro" id="IPR036097">
    <property type="entry name" value="HisK_dim/P_sf"/>
</dbReference>
<dbReference type="OrthoDB" id="9757990at2"/>
<dbReference type="SUPFAM" id="SSF55874">
    <property type="entry name" value="ATPase domain of HSP90 chaperone/DNA topoisomerase II/histidine kinase"/>
    <property type="match status" value="1"/>
</dbReference>
<keyword evidence="7 13" id="KW-0418">Kinase</keyword>
<comment type="caution">
    <text evidence="13">The sequence shown here is derived from an EMBL/GenBank/DDBJ whole genome shotgun (WGS) entry which is preliminary data.</text>
</comment>
<dbReference type="CDD" id="cd00075">
    <property type="entry name" value="HATPase"/>
    <property type="match status" value="1"/>
</dbReference>
<dbReference type="PROSITE" id="PS50885">
    <property type="entry name" value="HAMP"/>
    <property type="match status" value="1"/>
</dbReference>
<organism evidence="13 14">
    <name type="scientific">Myceligenerans xiligouense</name>
    <dbReference type="NCBI Taxonomy" id="253184"/>
    <lineage>
        <taxon>Bacteria</taxon>
        <taxon>Bacillati</taxon>
        <taxon>Actinomycetota</taxon>
        <taxon>Actinomycetes</taxon>
        <taxon>Micrococcales</taxon>
        <taxon>Promicromonosporaceae</taxon>
        <taxon>Myceligenerans</taxon>
    </lineage>
</organism>
<evidence type="ECO:0000256" key="3">
    <source>
        <dbReference type="ARBA" id="ARBA00012438"/>
    </source>
</evidence>
<evidence type="ECO:0000256" key="5">
    <source>
        <dbReference type="ARBA" id="ARBA00022679"/>
    </source>
</evidence>
<reference evidence="13 14" key="1">
    <citation type="submission" date="2018-11" db="EMBL/GenBank/DDBJ databases">
        <title>Sequencing the genomes of 1000 actinobacteria strains.</title>
        <authorList>
            <person name="Klenk H.-P."/>
        </authorList>
    </citation>
    <scope>NUCLEOTIDE SEQUENCE [LARGE SCALE GENOMIC DNA]</scope>
    <source>
        <strain evidence="13 14">DSM 15700</strain>
    </source>
</reference>
<evidence type="ECO:0000259" key="11">
    <source>
        <dbReference type="PROSITE" id="PS50109"/>
    </source>
</evidence>
<dbReference type="InterPro" id="IPR003661">
    <property type="entry name" value="HisK_dim/P_dom"/>
</dbReference>
<dbReference type="GO" id="GO:0000155">
    <property type="term" value="F:phosphorelay sensor kinase activity"/>
    <property type="evidence" value="ECO:0007669"/>
    <property type="project" value="InterPro"/>
</dbReference>
<evidence type="ECO:0000256" key="10">
    <source>
        <dbReference type="SAM" id="Phobius"/>
    </source>
</evidence>
<dbReference type="PANTHER" id="PTHR43547:SF2">
    <property type="entry name" value="HYBRID SIGNAL TRANSDUCTION HISTIDINE KINASE C"/>
    <property type="match status" value="1"/>
</dbReference>
<dbReference type="CDD" id="cd06225">
    <property type="entry name" value="HAMP"/>
    <property type="match status" value="1"/>
</dbReference>
<dbReference type="FunFam" id="3.30.565.10:FF:000006">
    <property type="entry name" value="Sensor histidine kinase WalK"/>
    <property type="match status" value="1"/>
</dbReference>
<keyword evidence="9" id="KW-0902">Two-component regulatory system</keyword>
<evidence type="ECO:0000256" key="9">
    <source>
        <dbReference type="ARBA" id="ARBA00023012"/>
    </source>
</evidence>
<evidence type="ECO:0000313" key="14">
    <source>
        <dbReference type="Proteomes" id="UP000280501"/>
    </source>
</evidence>
<dbReference type="InterPro" id="IPR003594">
    <property type="entry name" value="HATPase_dom"/>
</dbReference>
<evidence type="ECO:0000256" key="1">
    <source>
        <dbReference type="ARBA" id="ARBA00000085"/>
    </source>
</evidence>
<evidence type="ECO:0000256" key="6">
    <source>
        <dbReference type="ARBA" id="ARBA00022692"/>
    </source>
</evidence>
<evidence type="ECO:0000256" key="7">
    <source>
        <dbReference type="ARBA" id="ARBA00022777"/>
    </source>
</evidence>
<feature type="transmembrane region" description="Helical" evidence="10">
    <location>
        <begin position="62"/>
        <end position="85"/>
    </location>
</feature>
<dbReference type="PROSITE" id="PS50109">
    <property type="entry name" value="HIS_KIN"/>
    <property type="match status" value="1"/>
</dbReference>
<dbReference type="Gene3D" id="3.30.565.10">
    <property type="entry name" value="Histidine kinase-like ATPase, C-terminal domain"/>
    <property type="match status" value="1"/>
</dbReference>
<dbReference type="Gene3D" id="1.10.287.130">
    <property type="match status" value="1"/>
</dbReference>
<dbReference type="SUPFAM" id="SSF47384">
    <property type="entry name" value="Homodimeric domain of signal transducing histidine kinase"/>
    <property type="match status" value="1"/>
</dbReference>
<accession>A0A3N4ZLJ9</accession>
<dbReference type="PANTHER" id="PTHR43547">
    <property type="entry name" value="TWO-COMPONENT HISTIDINE KINASE"/>
    <property type="match status" value="1"/>
</dbReference>
<keyword evidence="5" id="KW-0808">Transferase</keyword>
<dbReference type="RefSeq" id="WP_123814788.1">
    <property type="nucleotide sequence ID" value="NZ_RKQZ01000001.1"/>
</dbReference>
<comment type="subcellular location">
    <subcellularLocation>
        <location evidence="2">Cell membrane</location>
    </subcellularLocation>
</comment>
<dbReference type="SMART" id="SM00304">
    <property type="entry name" value="HAMP"/>
    <property type="match status" value="1"/>
</dbReference>
<keyword evidence="10" id="KW-0472">Membrane</keyword>
<dbReference type="Pfam" id="PF00672">
    <property type="entry name" value="HAMP"/>
    <property type="match status" value="1"/>
</dbReference>
<feature type="domain" description="Histidine kinase" evidence="11">
    <location>
        <begin position="148"/>
        <end position="364"/>
    </location>
</feature>
<evidence type="ECO:0000256" key="8">
    <source>
        <dbReference type="ARBA" id="ARBA00022989"/>
    </source>
</evidence>
<sequence>MRWSGFGTRLVLSMALVVLTGGVAAWLVAQAVGPGQFRSHMDAAEREPGTVTEHAREAFVEAGALTVAAALGASVLVSLVLAVVLSRRVAGSLDGMATVSAQVAAGRFGERVAAPRLGSEFDELAGAINGMAERLGHDEEMRHRLMADVSHELRTPVATISGYLDAIEDGVQDLNPATTQMLRAQAARLTRLAEDLSAVGAAQSGGLPLDLRVVAPAQLVELAARAARPQYAARQVRLFAHVEHGVPAVAADRDRFGQILGNLLENALRHTPRGGEVRLTAQRYRHEVRFVVSDSGEGIPPEHLPYVFERFYRVDAARDRGHGGSGIGLAIVRSLVVAHGGTVTAHSRGAGQGAAFVVGLPPAPSRRRSPVPMR</sequence>
<dbReference type="Pfam" id="PF00512">
    <property type="entry name" value="HisKA"/>
    <property type="match status" value="1"/>
</dbReference>
<keyword evidence="6 10" id="KW-0812">Transmembrane</keyword>
<dbReference type="EC" id="2.7.13.3" evidence="3"/>
<dbReference type="GO" id="GO:0005886">
    <property type="term" value="C:plasma membrane"/>
    <property type="evidence" value="ECO:0007669"/>
    <property type="project" value="UniProtKB-SubCell"/>
</dbReference>
<dbReference type="InterPro" id="IPR005467">
    <property type="entry name" value="His_kinase_dom"/>
</dbReference>
<evidence type="ECO:0000259" key="12">
    <source>
        <dbReference type="PROSITE" id="PS50885"/>
    </source>
</evidence>